<sequence>MTATPASPEPAATPPERRWPRISRRAAHAVAAGILALAAALMAVDIARDSPTYDEPFHTTRGLALWWEGDSRLSFAHPPLANALQAAPGAARGAAVDLSGLRGWEQSDLVEVARGYGAKSYERARSDMLRGRAVTAALALLLGVYLYARSLRHGATRALLVLGLYALHPMVLAHGHLTTTDLPIAVAFVIAVCEWQSYLTGGRPLRLVTAALALGAAMVTKFSALILPPAFALVALYAALRRAGRFSGLSWPRVAGGLARDAAVVLAVVLLMINVSYGFQRTGWTVDRILAEPEPVHWLSSKQNSNLLDRSALLQALPGGLRVPLPYTYVFGTFSAAAHTTSNHGNYFFGGLNGPSPAYFPVLLVLKSPVGFLFLLGVGASLLRVRRRWPRLRTVALATAPALFMVLAVRSQINLGVRHVLPVVPFLAMVAARGGAWLALRPRRAAARVPARLARFAAAGAVPARLARFAAAGAAGLVAVEAVAATPHHLSHFNWLVGARAGHWVSMVGEDWGQDIARLGEALRERDASPVYYEPYGDWASAELSRAGVRHRRLRCNRDLPRPAWVAIHATVDVRRRKPCAALRDGAVREAVVDHHILVYRLEDASASPPAKAPDDATDGDGVTE</sequence>
<evidence type="ECO:0000256" key="4">
    <source>
        <dbReference type="ARBA" id="ARBA00022679"/>
    </source>
</evidence>
<feature type="transmembrane region" description="Helical" evidence="9">
    <location>
        <begin position="261"/>
        <end position="279"/>
    </location>
</feature>
<feature type="transmembrane region" description="Helical" evidence="9">
    <location>
        <begin position="154"/>
        <end position="173"/>
    </location>
</feature>
<feature type="region of interest" description="Disordered" evidence="8">
    <location>
        <begin position="1"/>
        <end position="20"/>
    </location>
</feature>
<dbReference type="OrthoDB" id="5485349at2"/>
<reference evidence="11 12" key="1">
    <citation type="submission" date="2014-02" db="EMBL/GenBank/DDBJ databases">
        <title>The small core and large imbalanced accessory genome model reveals a collaborative survival strategy of Sorangium cellulosum strains in nature.</title>
        <authorList>
            <person name="Han K."/>
            <person name="Peng R."/>
            <person name="Blom J."/>
            <person name="Li Y.-Z."/>
        </authorList>
    </citation>
    <scope>NUCLEOTIDE SEQUENCE [LARGE SCALE GENOMIC DNA]</scope>
    <source>
        <strain evidence="11 12">So0008-312</strain>
    </source>
</reference>
<dbReference type="Proteomes" id="UP000075260">
    <property type="component" value="Unassembled WGS sequence"/>
</dbReference>
<keyword evidence="2" id="KW-1003">Cell membrane</keyword>
<dbReference type="InterPro" id="IPR038731">
    <property type="entry name" value="RgtA/B/C-like"/>
</dbReference>
<accession>A0A150QV53</accession>
<evidence type="ECO:0000313" key="11">
    <source>
        <dbReference type="EMBL" id="KYF71712.1"/>
    </source>
</evidence>
<dbReference type="GO" id="GO:0009103">
    <property type="term" value="P:lipopolysaccharide biosynthetic process"/>
    <property type="evidence" value="ECO:0007669"/>
    <property type="project" value="UniProtKB-ARBA"/>
</dbReference>
<evidence type="ECO:0000256" key="8">
    <source>
        <dbReference type="SAM" id="MobiDB-lite"/>
    </source>
</evidence>
<evidence type="ECO:0000256" key="9">
    <source>
        <dbReference type="SAM" id="Phobius"/>
    </source>
</evidence>
<organism evidence="11 12">
    <name type="scientific">Sorangium cellulosum</name>
    <name type="common">Polyangium cellulosum</name>
    <dbReference type="NCBI Taxonomy" id="56"/>
    <lineage>
        <taxon>Bacteria</taxon>
        <taxon>Pseudomonadati</taxon>
        <taxon>Myxococcota</taxon>
        <taxon>Polyangia</taxon>
        <taxon>Polyangiales</taxon>
        <taxon>Polyangiaceae</taxon>
        <taxon>Sorangium</taxon>
    </lineage>
</organism>
<keyword evidence="4" id="KW-0808">Transferase</keyword>
<dbReference type="PANTHER" id="PTHR33908:SF11">
    <property type="entry name" value="MEMBRANE PROTEIN"/>
    <property type="match status" value="1"/>
</dbReference>
<evidence type="ECO:0000256" key="2">
    <source>
        <dbReference type="ARBA" id="ARBA00022475"/>
    </source>
</evidence>
<keyword evidence="3" id="KW-0328">Glycosyltransferase</keyword>
<comment type="subcellular location">
    <subcellularLocation>
        <location evidence="1">Cell membrane</location>
        <topology evidence="1">Multi-pass membrane protein</topology>
    </subcellularLocation>
</comment>
<evidence type="ECO:0000256" key="1">
    <source>
        <dbReference type="ARBA" id="ARBA00004651"/>
    </source>
</evidence>
<evidence type="ECO:0000259" key="10">
    <source>
        <dbReference type="Pfam" id="PF13231"/>
    </source>
</evidence>
<feature type="domain" description="Glycosyltransferase RgtA/B/C/D-like" evidence="10">
    <location>
        <begin position="136"/>
        <end position="242"/>
    </location>
</feature>
<dbReference type="GO" id="GO:0005886">
    <property type="term" value="C:plasma membrane"/>
    <property type="evidence" value="ECO:0007669"/>
    <property type="project" value="UniProtKB-SubCell"/>
</dbReference>
<feature type="transmembrane region" description="Helical" evidence="9">
    <location>
        <begin position="26"/>
        <end position="44"/>
    </location>
</feature>
<dbReference type="EMBL" id="JEMA01000316">
    <property type="protein sequence ID" value="KYF71712.1"/>
    <property type="molecule type" value="Genomic_DNA"/>
</dbReference>
<evidence type="ECO:0000313" key="12">
    <source>
        <dbReference type="Proteomes" id="UP000075260"/>
    </source>
</evidence>
<proteinExistence type="predicted"/>
<evidence type="ECO:0000256" key="7">
    <source>
        <dbReference type="ARBA" id="ARBA00023136"/>
    </source>
</evidence>
<feature type="transmembrane region" description="Helical" evidence="9">
    <location>
        <begin position="129"/>
        <end position="148"/>
    </location>
</feature>
<feature type="transmembrane region" description="Helical" evidence="9">
    <location>
        <begin position="358"/>
        <end position="383"/>
    </location>
</feature>
<dbReference type="Pfam" id="PF13231">
    <property type="entry name" value="PMT_2"/>
    <property type="match status" value="1"/>
</dbReference>
<gene>
    <name evidence="11" type="ORF">BE15_39510</name>
</gene>
<protein>
    <recommendedName>
        <fullName evidence="10">Glycosyltransferase RgtA/B/C/D-like domain-containing protein</fullName>
    </recommendedName>
</protein>
<name>A0A150QV53_SORCE</name>
<dbReference type="InterPro" id="IPR050297">
    <property type="entry name" value="LipidA_mod_glycosyltrf_83"/>
</dbReference>
<feature type="transmembrane region" description="Helical" evidence="9">
    <location>
        <begin position="419"/>
        <end position="440"/>
    </location>
</feature>
<evidence type="ECO:0000256" key="3">
    <source>
        <dbReference type="ARBA" id="ARBA00022676"/>
    </source>
</evidence>
<keyword evidence="5 9" id="KW-0812">Transmembrane</keyword>
<keyword evidence="6 9" id="KW-1133">Transmembrane helix</keyword>
<dbReference type="GO" id="GO:0016763">
    <property type="term" value="F:pentosyltransferase activity"/>
    <property type="evidence" value="ECO:0007669"/>
    <property type="project" value="TreeGrafter"/>
</dbReference>
<dbReference type="AlphaFoldDB" id="A0A150QV53"/>
<evidence type="ECO:0000256" key="5">
    <source>
        <dbReference type="ARBA" id="ARBA00022692"/>
    </source>
</evidence>
<feature type="transmembrane region" description="Helical" evidence="9">
    <location>
        <begin position="210"/>
        <end position="240"/>
    </location>
</feature>
<feature type="transmembrane region" description="Helical" evidence="9">
    <location>
        <begin position="180"/>
        <end position="198"/>
    </location>
</feature>
<keyword evidence="7 9" id="KW-0472">Membrane</keyword>
<dbReference type="PANTHER" id="PTHR33908">
    <property type="entry name" value="MANNOSYLTRANSFERASE YKCB-RELATED"/>
    <property type="match status" value="1"/>
</dbReference>
<evidence type="ECO:0000256" key="6">
    <source>
        <dbReference type="ARBA" id="ARBA00022989"/>
    </source>
</evidence>
<comment type="caution">
    <text evidence="11">The sequence shown here is derived from an EMBL/GenBank/DDBJ whole genome shotgun (WGS) entry which is preliminary data.</text>
</comment>